<evidence type="ECO:0000313" key="3">
    <source>
        <dbReference type="Proteomes" id="UP000199682"/>
    </source>
</evidence>
<protein>
    <submittedName>
        <fullName evidence="2">Uncharacterized protein</fullName>
    </submittedName>
</protein>
<gene>
    <name evidence="2" type="ORF">SAMN04488074_107321</name>
</gene>
<feature type="region of interest" description="Disordered" evidence="1">
    <location>
        <begin position="77"/>
        <end position="155"/>
    </location>
</feature>
<dbReference type="EMBL" id="FNET01000007">
    <property type="protein sequence ID" value="SDK86251.1"/>
    <property type="molecule type" value="Genomic_DNA"/>
</dbReference>
<organism evidence="2 3">
    <name type="scientific">Lentzea albidocapillata subsp. violacea</name>
    <dbReference type="NCBI Taxonomy" id="128104"/>
    <lineage>
        <taxon>Bacteria</taxon>
        <taxon>Bacillati</taxon>
        <taxon>Actinomycetota</taxon>
        <taxon>Actinomycetes</taxon>
        <taxon>Pseudonocardiales</taxon>
        <taxon>Pseudonocardiaceae</taxon>
        <taxon>Lentzea</taxon>
    </lineage>
</organism>
<feature type="region of interest" description="Disordered" evidence="1">
    <location>
        <begin position="25"/>
        <end position="65"/>
    </location>
</feature>
<dbReference type="Proteomes" id="UP000199682">
    <property type="component" value="Unassembled WGS sequence"/>
</dbReference>
<evidence type="ECO:0000256" key="1">
    <source>
        <dbReference type="SAM" id="MobiDB-lite"/>
    </source>
</evidence>
<dbReference type="AlphaFoldDB" id="A0A1G9FCZ4"/>
<sequence length="216" mass="22714">MSPPRSIDRRLPIDRPHLLGSRIAALPPRVQRRTNRLGLGQRAGATATPAGRTATTPKSTSSTAVRLASLRPAAMAARLPRAAPASWASRRGVPPNGGRKGEQGVDGSIGTDGGAGSSNQSCDPAATATSCSPGTTRQATDSSGRPAHLQGRAAAPLPPEFSSYIVLMFLKPRLHHDARHAAHTRTRNWRCSPESSPARTADGMSIEQQRALDTRA</sequence>
<name>A0A1G9FCZ4_9PSEU</name>
<accession>A0A1G9FCZ4</accession>
<feature type="region of interest" description="Disordered" evidence="1">
    <location>
        <begin position="181"/>
        <end position="216"/>
    </location>
</feature>
<feature type="compositionally biased region" description="Polar residues" evidence="1">
    <location>
        <begin position="117"/>
        <end position="143"/>
    </location>
</feature>
<feature type="compositionally biased region" description="Low complexity" evidence="1">
    <location>
        <begin position="77"/>
        <end position="91"/>
    </location>
</feature>
<feature type="compositionally biased region" description="Low complexity" evidence="1">
    <location>
        <begin position="42"/>
        <end position="65"/>
    </location>
</feature>
<evidence type="ECO:0000313" key="2">
    <source>
        <dbReference type="EMBL" id="SDK86251.1"/>
    </source>
</evidence>
<proteinExistence type="predicted"/>
<reference evidence="3" key="1">
    <citation type="submission" date="2016-10" db="EMBL/GenBank/DDBJ databases">
        <authorList>
            <person name="Varghese N."/>
            <person name="Submissions S."/>
        </authorList>
    </citation>
    <scope>NUCLEOTIDE SEQUENCE [LARGE SCALE GENOMIC DNA]</scope>
    <source>
        <strain evidence="3">DSM 44796</strain>
    </source>
</reference>